<keyword evidence="4 5" id="KW-0472">Membrane</keyword>
<evidence type="ECO:0000256" key="1">
    <source>
        <dbReference type="ARBA" id="ARBA00004141"/>
    </source>
</evidence>
<dbReference type="PANTHER" id="PTHR31465:SF7">
    <property type="entry name" value="SPHINGOID LONG-CHAIN BASE TRANSPORTER RSB1"/>
    <property type="match status" value="1"/>
</dbReference>
<dbReference type="RefSeq" id="XP_024737818.1">
    <property type="nucleotide sequence ID" value="XM_024873300.1"/>
</dbReference>
<reference evidence="6 7" key="1">
    <citation type="submission" date="2016-04" db="EMBL/GenBank/DDBJ databases">
        <title>A degradative enzymes factory behind the ericoid mycorrhizal symbiosis.</title>
        <authorList>
            <consortium name="DOE Joint Genome Institute"/>
            <person name="Martino E."/>
            <person name="Morin E."/>
            <person name="Grelet G."/>
            <person name="Kuo A."/>
            <person name="Kohler A."/>
            <person name="Daghino S."/>
            <person name="Barry K."/>
            <person name="Choi C."/>
            <person name="Cichocki N."/>
            <person name="Clum A."/>
            <person name="Copeland A."/>
            <person name="Hainaut M."/>
            <person name="Haridas S."/>
            <person name="Labutti K."/>
            <person name="Lindquist E."/>
            <person name="Lipzen A."/>
            <person name="Khouja H.-R."/>
            <person name="Murat C."/>
            <person name="Ohm R."/>
            <person name="Olson A."/>
            <person name="Spatafora J."/>
            <person name="Veneault-Fourrey C."/>
            <person name="Henrissat B."/>
            <person name="Grigoriev I."/>
            <person name="Martin F."/>
            <person name="Perotto S."/>
        </authorList>
    </citation>
    <scope>NUCLEOTIDE SEQUENCE [LARGE SCALE GENOMIC DNA]</scope>
    <source>
        <strain evidence="6 7">E</strain>
    </source>
</reference>
<evidence type="ECO:0000313" key="6">
    <source>
        <dbReference type="EMBL" id="PMD60914.1"/>
    </source>
</evidence>
<dbReference type="STRING" id="1095630.A0A2J6TD03"/>
<feature type="transmembrane region" description="Helical" evidence="5">
    <location>
        <begin position="121"/>
        <end position="144"/>
    </location>
</feature>
<dbReference type="GO" id="GO:0005886">
    <property type="term" value="C:plasma membrane"/>
    <property type="evidence" value="ECO:0007669"/>
    <property type="project" value="TreeGrafter"/>
</dbReference>
<dbReference type="EMBL" id="KZ613787">
    <property type="protein sequence ID" value="PMD60914.1"/>
    <property type="molecule type" value="Genomic_DNA"/>
</dbReference>
<comment type="subcellular location">
    <subcellularLocation>
        <location evidence="1">Membrane</location>
        <topology evidence="1">Multi-pass membrane protein</topology>
    </subcellularLocation>
</comment>
<dbReference type="Proteomes" id="UP000235371">
    <property type="component" value="Unassembled WGS sequence"/>
</dbReference>
<name>A0A2J6TD03_9HELO</name>
<feature type="transmembrane region" description="Helical" evidence="5">
    <location>
        <begin position="43"/>
        <end position="62"/>
    </location>
</feature>
<dbReference type="FunCoup" id="A0A2J6TD03">
    <property type="interactions" value="45"/>
</dbReference>
<dbReference type="AlphaFoldDB" id="A0A2J6TD03"/>
<dbReference type="InParanoid" id="A0A2J6TD03"/>
<dbReference type="OrthoDB" id="3555492at2759"/>
<dbReference type="PANTHER" id="PTHR31465">
    <property type="entry name" value="PROTEIN RTA1-RELATED"/>
    <property type="match status" value="1"/>
</dbReference>
<feature type="non-terminal residue" evidence="6">
    <location>
        <position position="295"/>
    </location>
</feature>
<evidence type="ECO:0000256" key="5">
    <source>
        <dbReference type="SAM" id="Phobius"/>
    </source>
</evidence>
<feature type="transmembrane region" description="Helical" evidence="5">
    <location>
        <begin position="18"/>
        <end position="36"/>
    </location>
</feature>
<organism evidence="6 7">
    <name type="scientific">Hyaloscypha bicolor E</name>
    <dbReference type="NCBI Taxonomy" id="1095630"/>
    <lineage>
        <taxon>Eukaryota</taxon>
        <taxon>Fungi</taxon>
        <taxon>Dikarya</taxon>
        <taxon>Ascomycota</taxon>
        <taxon>Pezizomycotina</taxon>
        <taxon>Leotiomycetes</taxon>
        <taxon>Helotiales</taxon>
        <taxon>Hyaloscyphaceae</taxon>
        <taxon>Hyaloscypha</taxon>
        <taxon>Hyaloscypha bicolor</taxon>
    </lineage>
</organism>
<feature type="transmembrane region" description="Helical" evidence="5">
    <location>
        <begin position="77"/>
        <end position="100"/>
    </location>
</feature>
<keyword evidence="7" id="KW-1185">Reference proteome</keyword>
<dbReference type="GeneID" id="36581380"/>
<evidence type="ECO:0000256" key="2">
    <source>
        <dbReference type="ARBA" id="ARBA00022692"/>
    </source>
</evidence>
<keyword evidence="2 5" id="KW-0812">Transmembrane</keyword>
<evidence type="ECO:0000256" key="4">
    <source>
        <dbReference type="ARBA" id="ARBA00023136"/>
    </source>
</evidence>
<feature type="transmembrane region" description="Helical" evidence="5">
    <location>
        <begin position="260"/>
        <end position="279"/>
    </location>
</feature>
<dbReference type="GO" id="GO:0000324">
    <property type="term" value="C:fungal-type vacuole"/>
    <property type="evidence" value="ECO:0007669"/>
    <property type="project" value="TreeGrafter"/>
</dbReference>
<gene>
    <name evidence="6" type="ORF">K444DRAFT_497224</name>
</gene>
<protein>
    <submittedName>
        <fullName evidence="6">RTA1 like protein</fullName>
    </submittedName>
</protein>
<dbReference type="InterPro" id="IPR007568">
    <property type="entry name" value="RTA1"/>
</dbReference>
<dbReference type="Pfam" id="PF04479">
    <property type="entry name" value="RTA1"/>
    <property type="match status" value="1"/>
</dbReference>
<accession>A0A2J6TD03</accession>
<feature type="transmembrane region" description="Helical" evidence="5">
    <location>
        <begin position="164"/>
        <end position="183"/>
    </location>
</feature>
<feature type="non-terminal residue" evidence="6">
    <location>
        <position position="1"/>
    </location>
</feature>
<evidence type="ECO:0000313" key="7">
    <source>
        <dbReference type="Proteomes" id="UP000235371"/>
    </source>
</evidence>
<sequence>NCTVSTCPIITSYYNYRIALAPNALFLAFLIFLFTWRHTRLTGLYFFLAMEVGIIFEVLGYAGRVMSWKDQWGQNGFIMQFVCLTIAPAFFSAGIYLCLGRIVVVYSEKHSRLPAGWYTRIFIPCDIVSMVLQGIGGGIASVAIQNNGPLEFLTTGDNVMIAGLATQVFTMFVFMSLCVDFGLRVRWSRSKNLPTTTSIPGTKTSSSKAIWSTKVEKSWLFKSFLIALAIATVCVFWRSVFRVIELNAGWMGSLTFKQNLFVGFEGVLMVITVLVLTIFHPGFCMGEAMSGRLGG</sequence>
<proteinExistence type="predicted"/>
<feature type="transmembrane region" description="Helical" evidence="5">
    <location>
        <begin position="219"/>
        <end position="240"/>
    </location>
</feature>
<keyword evidence="3 5" id="KW-1133">Transmembrane helix</keyword>
<evidence type="ECO:0000256" key="3">
    <source>
        <dbReference type="ARBA" id="ARBA00022989"/>
    </source>
</evidence>